<comment type="caution">
    <text evidence="1">The sequence shown here is derived from an EMBL/GenBank/DDBJ whole genome shotgun (WGS) entry which is preliminary data.</text>
</comment>
<name>A0AAV7G001_DENCH</name>
<accession>A0AAV7G001</accession>
<evidence type="ECO:0000313" key="1">
    <source>
        <dbReference type="EMBL" id="KAH0449561.1"/>
    </source>
</evidence>
<keyword evidence="2" id="KW-1185">Reference proteome</keyword>
<gene>
    <name evidence="1" type="ORF">IEQ34_020253</name>
</gene>
<dbReference type="AlphaFoldDB" id="A0AAV7G001"/>
<proteinExistence type="predicted"/>
<evidence type="ECO:0000313" key="2">
    <source>
        <dbReference type="Proteomes" id="UP000775213"/>
    </source>
</evidence>
<sequence length="86" mass="10246">MYKSKRYVSYMSKESIQASNFLLMPVSKAWIFFDSYHNLTHRTVLLDVVTIILPRVVNWKEQLDWQLEMPKYRAEPTYAILCGTIK</sequence>
<dbReference type="Proteomes" id="UP000775213">
    <property type="component" value="Unassembled WGS sequence"/>
</dbReference>
<protein>
    <submittedName>
        <fullName evidence="1">Uncharacterized protein</fullName>
    </submittedName>
</protein>
<reference evidence="1 2" key="1">
    <citation type="journal article" date="2021" name="Hortic Res">
        <title>Chromosome-scale assembly of the Dendrobium chrysotoxum genome enhances the understanding of orchid evolution.</title>
        <authorList>
            <person name="Zhang Y."/>
            <person name="Zhang G.Q."/>
            <person name="Zhang D."/>
            <person name="Liu X.D."/>
            <person name="Xu X.Y."/>
            <person name="Sun W.H."/>
            <person name="Yu X."/>
            <person name="Zhu X."/>
            <person name="Wang Z.W."/>
            <person name="Zhao X."/>
            <person name="Zhong W.Y."/>
            <person name="Chen H."/>
            <person name="Yin W.L."/>
            <person name="Huang T."/>
            <person name="Niu S.C."/>
            <person name="Liu Z.J."/>
        </authorList>
    </citation>
    <scope>NUCLEOTIDE SEQUENCE [LARGE SCALE GENOMIC DNA]</scope>
    <source>
        <strain evidence="1">Lindl</strain>
    </source>
</reference>
<organism evidence="1 2">
    <name type="scientific">Dendrobium chrysotoxum</name>
    <name type="common">Orchid</name>
    <dbReference type="NCBI Taxonomy" id="161865"/>
    <lineage>
        <taxon>Eukaryota</taxon>
        <taxon>Viridiplantae</taxon>
        <taxon>Streptophyta</taxon>
        <taxon>Embryophyta</taxon>
        <taxon>Tracheophyta</taxon>
        <taxon>Spermatophyta</taxon>
        <taxon>Magnoliopsida</taxon>
        <taxon>Liliopsida</taxon>
        <taxon>Asparagales</taxon>
        <taxon>Orchidaceae</taxon>
        <taxon>Epidendroideae</taxon>
        <taxon>Malaxideae</taxon>
        <taxon>Dendrobiinae</taxon>
        <taxon>Dendrobium</taxon>
    </lineage>
</organism>
<dbReference type="EMBL" id="JAGFBR010000018">
    <property type="protein sequence ID" value="KAH0449561.1"/>
    <property type="molecule type" value="Genomic_DNA"/>
</dbReference>